<reference evidence="4 5" key="1">
    <citation type="submission" date="2017-10" db="EMBL/GenBank/DDBJ databases">
        <title>The draft genome sequence of Lewinella nigricans NBRC 102662.</title>
        <authorList>
            <person name="Wang K."/>
        </authorList>
    </citation>
    <scope>NUCLEOTIDE SEQUENCE [LARGE SCALE GENOMIC DNA]</scope>
    <source>
        <strain evidence="4 5">NBRC 102662</strain>
    </source>
</reference>
<dbReference type="SUPFAM" id="SSF52172">
    <property type="entry name" value="CheY-like"/>
    <property type="match status" value="1"/>
</dbReference>
<dbReference type="AlphaFoldDB" id="A0A2D0NF16"/>
<accession>A0A2D0NF16</accession>
<evidence type="ECO:0000259" key="2">
    <source>
        <dbReference type="PROSITE" id="PS50110"/>
    </source>
</evidence>
<name>A0A2D0NF16_FLAN2</name>
<evidence type="ECO:0000259" key="3">
    <source>
        <dbReference type="PROSITE" id="PS50930"/>
    </source>
</evidence>
<keyword evidence="4" id="KW-0238">DNA-binding</keyword>
<dbReference type="Gene3D" id="2.40.50.1020">
    <property type="entry name" value="LytTr DNA-binding domain"/>
    <property type="match status" value="1"/>
</dbReference>
<dbReference type="GO" id="GO:0003677">
    <property type="term" value="F:DNA binding"/>
    <property type="evidence" value="ECO:0007669"/>
    <property type="project" value="UniProtKB-KW"/>
</dbReference>
<sequence>MINAVIVEDEQHNREYLGKLLERYCPDIQLLAAARDVGSGLKAIEAHQPDLLFLDVEMPDGTGFDLLQQLPAEDFSIIFVTAYDHYALDAIRFCAIDYLLKPLKVEHLKAAVQKVIRQKGQQQENRLLRQLLNNISQQDPREKRIALPTQEEIILVKVSEIIRCQGENNYTGFYLRDGRHILVSRTLREFEDLLGEYSFLRCHQSHLVNMAEVRSFVKSDGGYLLMNDDSRVNVSRHRKDKVLAALIK</sequence>
<gene>
    <name evidence="4" type="ORF">CRP01_07495</name>
</gene>
<dbReference type="InterPro" id="IPR011006">
    <property type="entry name" value="CheY-like_superfamily"/>
</dbReference>
<evidence type="ECO:0000313" key="4">
    <source>
        <dbReference type="EMBL" id="PHN07067.1"/>
    </source>
</evidence>
<keyword evidence="5" id="KW-1185">Reference proteome</keyword>
<dbReference type="Pfam" id="PF04397">
    <property type="entry name" value="LytTR"/>
    <property type="match status" value="1"/>
</dbReference>
<feature type="domain" description="HTH LytTR-type" evidence="3">
    <location>
        <begin position="145"/>
        <end position="248"/>
    </location>
</feature>
<dbReference type="InterPro" id="IPR001789">
    <property type="entry name" value="Sig_transdc_resp-reg_receiver"/>
</dbReference>
<dbReference type="PROSITE" id="PS50930">
    <property type="entry name" value="HTH_LYTTR"/>
    <property type="match status" value="1"/>
</dbReference>
<feature type="modified residue" description="4-aspartylphosphate" evidence="1">
    <location>
        <position position="55"/>
    </location>
</feature>
<dbReference type="Pfam" id="PF00072">
    <property type="entry name" value="Response_reg"/>
    <property type="match status" value="1"/>
</dbReference>
<dbReference type="Gene3D" id="3.40.50.2300">
    <property type="match status" value="1"/>
</dbReference>
<dbReference type="PANTHER" id="PTHR37299:SF1">
    <property type="entry name" value="STAGE 0 SPORULATION PROTEIN A HOMOLOG"/>
    <property type="match status" value="1"/>
</dbReference>
<dbReference type="InterPro" id="IPR046947">
    <property type="entry name" value="LytR-like"/>
</dbReference>
<dbReference type="EMBL" id="PDUD01000011">
    <property type="protein sequence ID" value="PHN07067.1"/>
    <property type="molecule type" value="Genomic_DNA"/>
</dbReference>
<dbReference type="OrthoDB" id="1646880at2"/>
<dbReference type="Proteomes" id="UP000223913">
    <property type="component" value="Unassembled WGS sequence"/>
</dbReference>
<feature type="domain" description="Response regulatory" evidence="2">
    <location>
        <begin position="3"/>
        <end position="116"/>
    </location>
</feature>
<proteinExistence type="predicted"/>
<evidence type="ECO:0000256" key="1">
    <source>
        <dbReference type="PROSITE-ProRule" id="PRU00169"/>
    </source>
</evidence>
<dbReference type="InterPro" id="IPR007492">
    <property type="entry name" value="LytTR_DNA-bd_dom"/>
</dbReference>
<dbReference type="GO" id="GO:0000156">
    <property type="term" value="F:phosphorelay response regulator activity"/>
    <property type="evidence" value="ECO:0007669"/>
    <property type="project" value="InterPro"/>
</dbReference>
<protein>
    <submittedName>
        <fullName evidence="4">DNA-binding response regulator</fullName>
    </submittedName>
</protein>
<dbReference type="PROSITE" id="PS50110">
    <property type="entry name" value="RESPONSE_REGULATORY"/>
    <property type="match status" value="1"/>
</dbReference>
<evidence type="ECO:0000313" key="5">
    <source>
        <dbReference type="Proteomes" id="UP000223913"/>
    </source>
</evidence>
<dbReference type="SMART" id="SM00850">
    <property type="entry name" value="LytTR"/>
    <property type="match status" value="1"/>
</dbReference>
<dbReference type="RefSeq" id="WP_099149403.1">
    <property type="nucleotide sequence ID" value="NZ_PDUD01000011.1"/>
</dbReference>
<comment type="caution">
    <text evidence="4">The sequence shown here is derived from an EMBL/GenBank/DDBJ whole genome shotgun (WGS) entry which is preliminary data.</text>
</comment>
<organism evidence="4 5">
    <name type="scientific">Flavilitoribacter nigricans (strain ATCC 23147 / DSM 23189 / NBRC 102662 / NCIMB 1420 / SS-2)</name>
    <name type="common">Lewinella nigricans</name>
    <dbReference type="NCBI Taxonomy" id="1122177"/>
    <lineage>
        <taxon>Bacteria</taxon>
        <taxon>Pseudomonadati</taxon>
        <taxon>Bacteroidota</taxon>
        <taxon>Saprospiria</taxon>
        <taxon>Saprospirales</taxon>
        <taxon>Lewinellaceae</taxon>
        <taxon>Flavilitoribacter</taxon>
    </lineage>
</organism>
<dbReference type="SMART" id="SM00448">
    <property type="entry name" value="REC"/>
    <property type="match status" value="1"/>
</dbReference>
<dbReference type="PANTHER" id="PTHR37299">
    <property type="entry name" value="TRANSCRIPTIONAL REGULATOR-RELATED"/>
    <property type="match status" value="1"/>
</dbReference>
<keyword evidence="1" id="KW-0597">Phosphoprotein</keyword>